<feature type="domain" description="Major facilitator superfamily (MFS) profile" evidence="7">
    <location>
        <begin position="252"/>
        <end position="472"/>
    </location>
</feature>
<proteinExistence type="inferred from homology"/>
<dbReference type="PROSITE" id="PS50850">
    <property type="entry name" value="MFS"/>
    <property type="match status" value="1"/>
</dbReference>
<dbReference type="PANTHER" id="PTHR16172:SF41">
    <property type="entry name" value="MAJOR FACILITATOR SUPERFAMILY DOMAIN-CONTAINING PROTEIN 6-LIKE"/>
    <property type="match status" value="1"/>
</dbReference>
<keyword evidence="5 6" id="KW-0472">Membrane</keyword>
<organism evidence="8 9">
    <name type="scientific">Pythium oligandrum</name>
    <name type="common">Mycoparasitic fungus</name>
    <dbReference type="NCBI Taxonomy" id="41045"/>
    <lineage>
        <taxon>Eukaryota</taxon>
        <taxon>Sar</taxon>
        <taxon>Stramenopiles</taxon>
        <taxon>Oomycota</taxon>
        <taxon>Peronosporomycetes</taxon>
        <taxon>Pythiales</taxon>
        <taxon>Pythiaceae</taxon>
        <taxon>Pythium</taxon>
    </lineage>
</organism>
<gene>
    <name evidence="8" type="ORF">Poli38472_003563</name>
</gene>
<keyword evidence="9" id="KW-1185">Reference proteome</keyword>
<evidence type="ECO:0000256" key="1">
    <source>
        <dbReference type="ARBA" id="ARBA00004141"/>
    </source>
</evidence>
<feature type="transmembrane region" description="Helical" evidence="6">
    <location>
        <begin position="253"/>
        <end position="274"/>
    </location>
</feature>
<comment type="subcellular location">
    <subcellularLocation>
        <location evidence="1">Membrane</location>
        <topology evidence="1">Multi-pass membrane protein</topology>
    </subcellularLocation>
</comment>
<dbReference type="AlphaFoldDB" id="A0A8K1C7F4"/>
<feature type="transmembrane region" description="Helical" evidence="6">
    <location>
        <begin position="187"/>
        <end position="203"/>
    </location>
</feature>
<dbReference type="Pfam" id="PF12832">
    <property type="entry name" value="MFS_1_like"/>
    <property type="match status" value="1"/>
</dbReference>
<feature type="transmembrane region" description="Helical" evidence="6">
    <location>
        <begin position="100"/>
        <end position="118"/>
    </location>
</feature>
<feature type="transmembrane region" description="Helical" evidence="6">
    <location>
        <begin position="286"/>
        <end position="307"/>
    </location>
</feature>
<evidence type="ECO:0000256" key="5">
    <source>
        <dbReference type="ARBA" id="ARBA00023136"/>
    </source>
</evidence>
<dbReference type="OrthoDB" id="515887at2759"/>
<reference evidence="8" key="1">
    <citation type="submission" date="2019-03" db="EMBL/GenBank/DDBJ databases">
        <title>Long read genome sequence of the mycoparasitic Pythium oligandrum ATCC 38472 isolated from sugarbeet rhizosphere.</title>
        <authorList>
            <person name="Gaulin E."/>
        </authorList>
    </citation>
    <scope>NUCLEOTIDE SEQUENCE</scope>
    <source>
        <strain evidence="8">ATCC 38472_TT</strain>
    </source>
</reference>
<evidence type="ECO:0000313" key="8">
    <source>
        <dbReference type="EMBL" id="TMW57638.1"/>
    </source>
</evidence>
<dbReference type="EMBL" id="SPLM01000144">
    <property type="protein sequence ID" value="TMW57638.1"/>
    <property type="molecule type" value="Genomic_DNA"/>
</dbReference>
<comment type="caution">
    <text evidence="8">The sequence shown here is derived from an EMBL/GenBank/DDBJ whole genome shotgun (WGS) entry which is preliminary data.</text>
</comment>
<dbReference type="GO" id="GO:0022857">
    <property type="term" value="F:transmembrane transporter activity"/>
    <property type="evidence" value="ECO:0007669"/>
    <property type="project" value="InterPro"/>
</dbReference>
<dbReference type="InterPro" id="IPR020846">
    <property type="entry name" value="MFS_dom"/>
</dbReference>
<dbReference type="Proteomes" id="UP000794436">
    <property type="component" value="Unassembled WGS sequence"/>
</dbReference>
<evidence type="ECO:0000259" key="7">
    <source>
        <dbReference type="PROSITE" id="PS50850"/>
    </source>
</evidence>
<dbReference type="PANTHER" id="PTHR16172">
    <property type="entry name" value="MAJOR FACILITATOR SUPERFAMILY DOMAIN-CONTAINING PROTEIN 6-LIKE"/>
    <property type="match status" value="1"/>
</dbReference>
<comment type="similarity">
    <text evidence="2">Belongs to the major facilitator superfamily. MFSD6 family.</text>
</comment>
<feature type="transmembrane region" description="Helical" evidence="6">
    <location>
        <begin position="409"/>
        <end position="430"/>
    </location>
</feature>
<evidence type="ECO:0000256" key="3">
    <source>
        <dbReference type="ARBA" id="ARBA00022692"/>
    </source>
</evidence>
<dbReference type="InterPro" id="IPR051717">
    <property type="entry name" value="MFS_MFSD6"/>
</dbReference>
<evidence type="ECO:0000313" key="9">
    <source>
        <dbReference type="Proteomes" id="UP000794436"/>
    </source>
</evidence>
<dbReference type="InterPro" id="IPR024989">
    <property type="entry name" value="MFS_assoc_dom"/>
</dbReference>
<dbReference type="SUPFAM" id="SSF103473">
    <property type="entry name" value="MFS general substrate transporter"/>
    <property type="match status" value="1"/>
</dbReference>
<accession>A0A8K1C7F4</accession>
<name>A0A8K1C7F4_PYTOL</name>
<evidence type="ECO:0000256" key="6">
    <source>
        <dbReference type="SAM" id="Phobius"/>
    </source>
</evidence>
<keyword evidence="4 6" id="KW-1133">Transmembrane helix</keyword>
<evidence type="ECO:0000256" key="2">
    <source>
        <dbReference type="ARBA" id="ARBA00005241"/>
    </source>
</evidence>
<dbReference type="InterPro" id="IPR036259">
    <property type="entry name" value="MFS_trans_sf"/>
</dbReference>
<keyword evidence="3 6" id="KW-0812">Transmembrane</keyword>
<dbReference type="GO" id="GO:0016020">
    <property type="term" value="C:membrane"/>
    <property type="evidence" value="ECO:0007669"/>
    <property type="project" value="UniProtKB-SubCell"/>
</dbReference>
<sequence length="472" mass="51683">MVAKQNQPLLSSKSSTCDAPPQVPGAAFFCGDQLWAPKAMYTVFNMGQSALNNFMPVFYDHTAQFSKFEIGVLQTLPSICSIIAPPLWCALADRYQNHRLVHNMSIITGALLLYTVQFCRDFHITVLLVLVGQFQMAPSGSLLDFAILDMISKYGGEYGKQRLFGAVGYGAGAYVTGLVVAAMGVAWAFNLSIFFALLALLVLRQIPVMKHGHEDETEAEMVTMEDGSARTKTLPRRPSFQAGLRHLFHQKDVLVLLVVVFLMGLMFGVLSSFLTLNLYNMSDKNAQIIGIAIACETASELPAFFFSQKIINKLGTVKVLLISIAGYALRITYYAFMTNAWSAIPFEFLHGVTFGLTWAACTQYVYSSAPRGCEGTVMGVLNAVQNGLGRGAGTLIGGYFYEHHGARTMWLVADLGVPLSLMGVAAFAYYKSSTQIVEVVLDDEVLETAVLFSPHNGDPLRLKTPTNTYDEV</sequence>
<dbReference type="Gene3D" id="1.20.1250.20">
    <property type="entry name" value="MFS general substrate transporter like domains"/>
    <property type="match status" value="2"/>
</dbReference>
<feature type="transmembrane region" description="Helical" evidence="6">
    <location>
        <begin position="319"/>
        <end position="336"/>
    </location>
</feature>
<evidence type="ECO:0000256" key="4">
    <source>
        <dbReference type="ARBA" id="ARBA00022989"/>
    </source>
</evidence>
<protein>
    <recommendedName>
        <fullName evidence="7">Major facilitator superfamily (MFS) profile domain-containing protein</fullName>
    </recommendedName>
</protein>